<dbReference type="InterPro" id="IPR016167">
    <property type="entry name" value="FAD-bd_PCMH_sub1"/>
</dbReference>
<dbReference type="InterPro" id="IPR016166">
    <property type="entry name" value="FAD-bd_PCMH"/>
</dbReference>
<dbReference type="GO" id="GO:0071949">
    <property type="term" value="F:FAD binding"/>
    <property type="evidence" value="ECO:0007669"/>
    <property type="project" value="InterPro"/>
</dbReference>
<dbReference type="PROSITE" id="PS51387">
    <property type="entry name" value="FAD_PCMH"/>
    <property type="match status" value="1"/>
</dbReference>
<dbReference type="SUPFAM" id="SSF56176">
    <property type="entry name" value="FAD-binding/transporter-associated domain-like"/>
    <property type="match status" value="1"/>
</dbReference>
<dbReference type="GO" id="GO:0080049">
    <property type="term" value="F:L-gulono-1,4-lactone dehydrogenase activity"/>
    <property type="evidence" value="ECO:0007669"/>
    <property type="project" value="TreeGrafter"/>
</dbReference>
<accession>A0A3N4ZHZ8</accession>
<reference evidence="4 5" key="1">
    <citation type="submission" date="2018-11" db="EMBL/GenBank/DDBJ databases">
        <title>Sequencing the genomes of 1000 actinobacteria strains.</title>
        <authorList>
            <person name="Klenk H.-P."/>
        </authorList>
    </citation>
    <scope>NUCLEOTIDE SEQUENCE [LARGE SCALE GENOMIC DNA]</scope>
    <source>
        <strain evidence="4 5">DSM 15700</strain>
    </source>
</reference>
<proteinExistence type="predicted"/>
<evidence type="ECO:0000313" key="5">
    <source>
        <dbReference type="Proteomes" id="UP000280501"/>
    </source>
</evidence>
<dbReference type="InterPro" id="IPR010031">
    <property type="entry name" value="FAD_lactone_oxidase-like"/>
</dbReference>
<feature type="region of interest" description="Disordered" evidence="2">
    <location>
        <begin position="232"/>
        <end position="252"/>
    </location>
</feature>
<gene>
    <name evidence="4" type="ORF">EDD34_0081</name>
</gene>
<dbReference type="Pfam" id="PF01565">
    <property type="entry name" value="FAD_binding_4"/>
    <property type="match status" value="1"/>
</dbReference>
<evidence type="ECO:0000256" key="1">
    <source>
        <dbReference type="ARBA" id="ARBA00023002"/>
    </source>
</evidence>
<dbReference type="InterPro" id="IPR016171">
    <property type="entry name" value="Vanillyl_alc_oxidase_C-sub2"/>
</dbReference>
<evidence type="ECO:0000259" key="3">
    <source>
        <dbReference type="PROSITE" id="PS51387"/>
    </source>
</evidence>
<dbReference type="AlphaFoldDB" id="A0A3N4ZHZ8"/>
<keyword evidence="1" id="KW-0560">Oxidoreductase</keyword>
<evidence type="ECO:0000256" key="2">
    <source>
        <dbReference type="SAM" id="MobiDB-lite"/>
    </source>
</evidence>
<dbReference type="InterPro" id="IPR007173">
    <property type="entry name" value="ALO_C"/>
</dbReference>
<dbReference type="GO" id="GO:0003885">
    <property type="term" value="F:D-arabinono-1,4-lactone oxidase activity"/>
    <property type="evidence" value="ECO:0007669"/>
    <property type="project" value="InterPro"/>
</dbReference>
<organism evidence="4 5">
    <name type="scientific">Myceligenerans xiligouense</name>
    <dbReference type="NCBI Taxonomy" id="253184"/>
    <lineage>
        <taxon>Bacteria</taxon>
        <taxon>Bacillati</taxon>
        <taxon>Actinomycetota</taxon>
        <taxon>Actinomycetes</taxon>
        <taxon>Micrococcales</taxon>
        <taxon>Promicromonosporaceae</taxon>
        <taxon>Myceligenerans</taxon>
    </lineage>
</organism>
<dbReference type="InterPro" id="IPR036318">
    <property type="entry name" value="FAD-bd_PCMH-like_sf"/>
</dbReference>
<dbReference type="PANTHER" id="PTHR43762">
    <property type="entry name" value="L-GULONOLACTONE OXIDASE"/>
    <property type="match status" value="1"/>
</dbReference>
<evidence type="ECO:0000313" key="4">
    <source>
        <dbReference type="EMBL" id="RPF19531.1"/>
    </source>
</evidence>
<dbReference type="Gene3D" id="3.30.70.2520">
    <property type="match status" value="1"/>
</dbReference>
<dbReference type="EMBL" id="RKQZ01000001">
    <property type="protein sequence ID" value="RPF19531.1"/>
    <property type="molecule type" value="Genomic_DNA"/>
</dbReference>
<protein>
    <submittedName>
        <fullName evidence="4">Xylitol oxidase</fullName>
    </submittedName>
</protein>
<keyword evidence="5" id="KW-1185">Reference proteome</keyword>
<dbReference type="InterPro" id="IPR006094">
    <property type="entry name" value="Oxid_FAD_bind_N"/>
</dbReference>
<comment type="caution">
    <text evidence="4">The sequence shown here is derived from an EMBL/GenBank/DDBJ whole genome shotgun (WGS) entry which is preliminary data.</text>
</comment>
<dbReference type="Pfam" id="PF04030">
    <property type="entry name" value="ALO"/>
    <property type="match status" value="1"/>
</dbReference>
<name>A0A3N4ZHZ8_9MICO</name>
<dbReference type="Proteomes" id="UP000280501">
    <property type="component" value="Unassembled WGS sequence"/>
</dbReference>
<dbReference type="InterPro" id="IPR016169">
    <property type="entry name" value="FAD-bd_PCMH_sub2"/>
</dbReference>
<dbReference type="Gene3D" id="3.30.70.2530">
    <property type="match status" value="1"/>
</dbReference>
<dbReference type="Gene3D" id="3.30.43.10">
    <property type="entry name" value="Uridine Diphospho-n-acetylenolpyruvylglucosamine Reductase, domain 2"/>
    <property type="match status" value="1"/>
</dbReference>
<feature type="domain" description="FAD-binding PCMH-type" evidence="3">
    <location>
        <begin position="15"/>
        <end position="182"/>
    </location>
</feature>
<dbReference type="GO" id="GO:0016020">
    <property type="term" value="C:membrane"/>
    <property type="evidence" value="ECO:0007669"/>
    <property type="project" value="InterPro"/>
</dbReference>
<dbReference type="Gene3D" id="3.30.465.10">
    <property type="match status" value="1"/>
</dbReference>
<sequence length="438" mass="45681">MVVSNDVSVNWAGNLTYSASAVARPGTPQELSDLIRGTDRVKALGSRHSFCDVADTTGTHVLLDAYDDGRPAVVVDPGSGVASLRAGLLYGQAGAALLGQGRALRTMASLPHISLAGAIATATHGSGDANGCLASDVVGLEIVTADGGTRTLRRGDADFPGAVVGLGALGVVTRVEMATDAAFQVSQDVVVDLPWEALLTDLDAITGAAYSVSAFTRWGDDTVSQVWLKSRVDDPSHRPGGDATTGAGRRPAREVLLDLGARDAPGPMHPLAGEDPAASTVQGGVAGPAHERLPHFRAEHTPSTGAELQSEYLVPRERAAEAIDAMRGLGAKVRPLLFAGEIRTVAGDDLWLSPFDGDTLALHFTWKPDGDAVRAVLRDLEAALLPLGARPHWGKIFVASPSDVAAMFPRFADFAALANRMDPQGKFRGGYLTRLLPA</sequence>
<dbReference type="Gene3D" id="1.10.45.10">
    <property type="entry name" value="Vanillyl-alcohol Oxidase, Chain A, domain 4"/>
    <property type="match status" value="1"/>
</dbReference>
<dbReference type="PANTHER" id="PTHR43762:SF1">
    <property type="entry name" value="D-ARABINONO-1,4-LACTONE OXIDASE"/>
    <property type="match status" value="1"/>
</dbReference>